<dbReference type="PANTHER" id="PTHR33408:SF2">
    <property type="entry name" value="TRANSPOSASE DDE DOMAIN-CONTAINING PROTEIN"/>
    <property type="match status" value="1"/>
</dbReference>
<dbReference type="PANTHER" id="PTHR33408">
    <property type="entry name" value="TRANSPOSASE"/>
    <property type="match status" value="1"/>
</dbReference>
<dbReference type="EMBL" id="BPQP01000059">
    <property type="protein sequence ID" value="GJD96387.1"/>
    <property type="molecule type" value="Genomic_DNA"/>
</dbReference>
<comment type="caution">
    <text evidence="2">The sequence shown here is derived from an EMBL/GenBank/DDBJ whole genome shotgun (WGS) entry which is preliminary data.</text>
</comment>
<accession>A0ABQ4S3N7</accession>
<dbReference type="InterPro" id="IPR025668">
    <property type="entry name" value="Tnp_DDE_dom"/>
</dbReference>
<evidence type="ECO:0000313" key="2">
    <source>
        <dbReference type="EMBL" id="GJD96387.1"/>
    </source>
</evidence>
<dbReference type="Proteomes" id="UP001055125">
    <property type="component" value="Unassembled WGS sequence"/>
</dbReference>
<keyword evidence="3" id="KW-1185">Reference proteome</keyword>
<sequence>MRTRRQTVEHVFGTIKGWMGATHFRIRRLKNVATEMSLQVLVCNLKRVIANFGTGPLVTALHA</sequence>
<protein>
    <submittedName>
        <fullName evidence="2">IS1182 family transposase ISMpo6</fullName>
    </submittedName>
</protein>
<feature type="domain" description="Transposase DDE" evidence="1">
    <location>
        <begin position="2"/>
        <end position="48"/>
    </location>
</feature>
<evidence type="ECO:0000259" key="1">
    <source>
        <dbReference type="Pfam" id="PF13751"/>
    </source>
</evidence>
<evidence type="ECO:0000313" key="3">
    <source>
        <dbReference type="Proteomes" id="UP001055125"/>
    </source>
</evidence>
<reference evidence="2" key="2">
    <citation type="submission" date="2021-08" db="EMBL/GenBank/DDBJ databases">
        <authorList>
            <person name="Tani A."/>
            <person name="Ola A."/>
            <person name="Ogura Y."/>
            <person name="Katsura K."/>
            <person name="Hayashi T."/>
        </authorList>
    </citation>
    <scope>NUCLEOTIDE SEQUENCE</scope>
    <source>
        <strain evidence="2">DSM 19015</strain>
    </source>
</reference>
<dbReference type="Pfam" id="PF13751">
    <property type="entry name" value="DDE_Tnp_1_6"/>
    <property type="match status" value="1"/>
</dbReference>
<gene>
    <name evidence="2" type="ORF">OCOJLMKI_3608</name>
</gene>
<reference evidence="2" key="1">
    <citation type="journal article" date="2021" name="Front. Microbiol.">
        <title>Comprehensive Comparative Genomics and Phenotyping of Methylobacterium Species.</title>
        <authorList>
            <person name="Alessa O."/>
            <person name="Ogura Y."/>
            <person name="Fujitani Y."/>
            <person name="Takami H."/>
            <person name="Hayashi T."/>
            <person name="Sahin N."/>
            <person name="Tani A."/>
        </authorList>
    </citation>
    <scope>NUCLEOTIDE SEQUENCE</scope>
    <source>
        <strain evidence="2">DSM 19015</strain>
    </source>
</reference>
<organism evidence="2 3">
    <name type="scientific">Methylobacterium iners</name>
    <dbReference type="NCBI Taxonomy" id="418707"/>
    <lineage>
        <taxon>Bacteria</taxon>
        <taxon>Pseudomonadati</taxon>
        <taxon>Pseudomonadota</taxon>
        <taxon>Alphaproteobacteria</taxon>
        <taxon>Hyphomicrobiales</taxon>
        <taxon>Methylobacteriaceae</taxon>
        <taxon>Methylobacterium</taxon>
    </lineage>
</organism>
<name>A0ABQ4S3N7_9HYPH</name>
<proteinExistence type="predicted"/>